<feature type="transmembrane region" description="Helical" evidence="1">
    <location>
        <begin position="207"/>
        <end position="232"/>
    </location>
</feature>
<accession>A0A2M9DA82</accession>
<organism evidence="3 4">
    <name type="scientific">Salinibacterium amurskyense</name>
    <dbReference type="NCBI Taxonomy" id="205941"/>
    <lineage>
        <taxon>Bacteria</taxon>
        <taxon>Bacillati</taxon>
        <taxon>Actinomycetota</taxon>
        <taxon>Actinomycetes</taxon>
        <taxon>Micrococcales</taxon>
        <taxon>Microbacteriaceae</taxon>
        <taxon>Salinibacterium</taxon>
    </lineage>
</organism>
<dbReference type="Pfam" id="PF01569">
    <property type="entry name" value="PAP2"/>
    <property type="match status" value="1"/>
</dbReference>
<feature type="transmembrane region" description="Helical" evidence="1">
    <location>
        <begin position="238"/>
        <end position="255"/>
    </location>
</feature>
<dbReference type="PANTHER" id="PTHR14969">
    <property type="entry name" value="SPHINGOSINE-1-PHOSPHATE PHOSPHOHYDROLASE"/>
    <property type="match status" value="1"/>
</dbReference>
<feature type="domain" description="Phosphatidic acid phosphatase type 2/haloperoxidase" evidence="2">
    <location>
        <begin position="137"/>
        <end position="253"/>
    </location>
</feature>
<protein>
    <submittedName>
        <fullName evidence="3">Undecaprenyl-diphosphatase</fullName>
    </submittedName>
</protein>
<reference evidence="3 4" key="1">
    <citation type="submission" date="2017-11" db="EMBL/GenBank/DDBJ databases">
        <title>Genomic Encyclopedia of Archaeal and Bacterial Type Strains, Phase II (KMG-II): From Individual Species to Whole Genera.</title>
        <authorList>
            <person name="Goeker M."/>
        </authorList>
    </citation>
    <scope>NUCLEOTIDE SEQUENCE [LARGE SCALE GENOMIC DNA]</scope>
    <source>
        <strain evidence="3 4">DSM 16400</strain>
    </source>
</reference>
<keyword evidence="1" id="KW-0812">Transmembrane</keyword>
<dbReference type="AlphaFoldDB" id="A0A2M9DA82"/>
<evidence type="ECO:0000259" key="2">
    <source>
        <dbReference type="SMART" id="SM00014"/>
    </source>
</evidence>
<evidence type="ECO:0000313" key="4">
    <source>
        <dbReference type="Proteomes" id="UP000231742"/>
    </source>
</evidence>
<evidence type="ECO:0000313" key="3">
    <source>
        <dbReference type="EMBL" id="PJJ82572.1"/>
    </source>
</evidence>
<comment type="caution">
    <text evidence="3">The sequence shown here is derived from an EMBL/GenBank/DDBJ whole genome shotgun (WGS) entry which is preliminary data.</text>
</comment>
<keyword evidence="1" id="KW-1133">Transmembrane helix</keyword>
<evidence type="ECO:0000256" key="1">
    <source>
        <dbReference type="SAM" id="Phobius"/>
    </source>
</evidence>
<feature type="transmembrane region" description="Helical" evidence="1">
    <location>
        <begin position="102"/>
        <end position="128"/>
    </location>
</feature>
<dbReference type="Gene3D" id="1.20.144.10">
    <property type="entry name" value="Phosphatidic acid phosphatase type 2/haloperoxidase"/>
    <property type="match status" value="1"/>
</dbReference>
<dbReference type="InterPro" id="IPR036938">
    <property type="entry name" value="PAP2/HPO_sf"/>
</dbReference>
<gene>
    <name evidence="3" type="ORF">CLV85_1774</name>
</gene>
<dbReference type="CDD" id="cd03392">
    <property type="entry name" value="PAP2_like_2"/>
    <property type="match status" value="1"/>
</dbReference>
<dbReference type="SMART" id="SM00014">
    <property type="entry name" value="acidPPc"/>
    <property type="match status" value="1"/>
</dbReference>
<feature type="transmembrane region" description="Helical" evidence="1">
    <location>
        <begin position="180"/>
        <end position="200"/>
    </location>
</feature>
<keyword evidence="4" id="KW-1185">Reference proteome</keyword>
<sequence>MRVISRVTISYAHDKLESRSMNDRTSAVGHSRRERLHARLFTEKRVLTVDAKKRLLVLAAVMVATGALALGFLWWAVLQPSVLEPMDTAVQAWLKSQQTESLTVLMVVFTEVFGPIALPIIVLVVTLTWGIRAEHSWRPFVLAAGTLSGVIIVQIITRVVQRDRPPVDLMLYGPDMTFSFPSGHVLGVADFFLILTFLVFSRRRAPWIAALAYVVAVVFVIGTALSRLYLGYHWTSDVLASMALSLVVVGSVIAIDTHRTARVPAETESATL</sequence>
<feature type="transmembrane region" description="Helical" evidence="1">
    <location>
        <begin position="140"/>
        <end position="160"/>
    </location>
</feature>
<name>A0A2M9DA82_9MICO</name>
<dbReference type="SUPFAM" id="SSF48317">
    <property type="entry name" value="Acid phosphatase/Vanadium-dependent haloperoxidase"/>
    <property type="match status" value="1"/>
</dbReference>
<dbReference type="EMBL" id="PGFH01000001">
    <property type="protein sequence ID" value="PJJ82572.1"/>
    <property type="molecule type" value="Genomic_DNA"/>
</dbReference>
<proteinExistence type="predicted"/>
<dbReference type="PANTHER" id="PTHR14969:SF13">
    <property type="entry name" value="AT30094P"/>
    <property type="match status" value="1"/>
</dbReference>
<dbReference type="InterPro" id="IPR000326">
    <property type="entry name" value="PAP2/HPO"/>
</dbReference>
<keyword evidence="1" id="KW-0472">Membrane</keyword>
<dbReference type="Proteomes" id="UP000231742">
    <property type="component" value="Unassembled WGS sequence"/>
</dbReference>
<feature type="transmembrane region" description="Helical" evidence="1">
    <location>
        <begin position="55"/>
        <end position="77"/>
    </location>
</feature>